<evidence type="ECO:0000313" key="2">
    <source>
        <dbReference type="Proteomes" id="UP001236076"/>
    </source>
</evidence>
<keyword evidence="2" id="KW-1185">Reference proteome</keyword>
<sequence length="192" mass="21804">MSNIDFTLFIDAHSWWKCKGFNDKVVPSYVDDDAMDHTCPEDVTDLRIVQNGKYAVASAEQSFLQLDKEGKLEDGSWMAVTPCFRDEMVLDDIHFNIFLKMELFRSATSKKNAEKISHEIAKDAISMFTLLGIPRNVLFLVKTPIGYDVYCDDMEIGSYGARKTLTGKWYAYGTGLAEPRTSIAIQKYRGNE</sequence>
<proteinExistence type="predicted"/>
<dbReference type="EMBL" id="OP744025">
    <property type="protein sequence ID" value="UZZ64380.1"/>
    <property type="molecule type" value="Genomic_DNA"/>
</dbReference>
<gene>
    <name evidence="1" type="ORF">A54_140</name>
</gene>
<name>A0AAE9TL02_9CAUD</name>
<protein>
    <submittedName>
        <fullName evidence="1">Uncharacterized protein</fullName>
    </submittedName>
</protein>
<reference evidence="1 2" key="1">
    <citation type="submission" date="2022-10" db="EMBL/GenBank/DDBJ databases">
        <authorList>
            <person name="Cortes-Martin A."/>
            <person name="Buttimer C.T.H."/>
            <person name="Hill C."/>
        </authorList>
    </citation>
    <scope>NUCLEOTIDE SEQUENCE [LARGE SCALE GENOMIC DNA]</scope>
</reference>
<organism evidence="1 2">
    <name type="scientific">Escherichia phage A5-4</name>
    <dbReference type="NCBI Taxonomy" id="2996162"/>
    <lineage>
        <taxon>Viruses</taxon>
        <taxon>Duplodnaviria</taxon>
        <taxon>Heunggongvirae</taxon>
        <taxon>Uroviricota</taxon>
        <taxon>Caudoviricetes</taxon>
        <taxon>Vequintavirinae</taxon>
    </lineage>
</organism>
<accession>A0AAE9TL02</accession>
<dbReference type="Proteomes" id="UP001236076">
    <property type="component" value="Segment"/>
</dbReference>
<evidence type="ECO:0000313" key="1">
    <source>
        <dbReference type="EMBL" id="UZZ64380.1"/>
    </source>
</evidence>